<gene>
    <name evidence="2" type="ORF">ALC60_12297</name>
</gene>
<dbReference type="AlphaFoldDB" id="A0A151WLC1"/>
<dbReference type="EMBL" id="KQ982960">
    <property type="protein sequence ID" value="KYQ48654.1"/>
    <property type="molecule type" value="Genomic_DNA"/>
</dbReference>
<keyword evidence="3" id="KW-1185">Reference proteome</keyword>
<accession>A0A151WLC1</accession>
<keyword evidence="1" id="KW-0732">Signal</keyword>
<evidence type="ECO:0000313" key="2">
    <source>
        <dbReference type="EMBL" id="KYQ48654.1"/>
    </source>
</evidence>
<name>A0A151WLC1_9HYME</name>
<organism evidence="2 3">
    <name type="scientific">Mycetomoellerius zeteki</name>
    <dbReference type="NCBI Taxonomy" id="64791"/>
    <lineage>
        <taxon>Eukaryota</taxon>
        <taxon>Metazoa</taxon>
        <taxon>Ecdysozoa</taxon>
        <taxon>Arthropoda</taxon>
        <taxon>Hexapoda</taxon>
        <taxon>Insecta</taxon>
        <taxon>Pterygota</taxon>
        <taxon>Neoptera</taxon>
        <taxon>Endopterygota</taxon>
        <taxon>Hymenoptera</taxon>
        <taxon>Apocrita</taxon>
        <taxon>Aculeata</taxon>
        <taxon>Formicoidea</taxon>
        <taxon>Formicidae</taxon>
        <taxon>Myrmicinae</taxon>
        <taxon>Mycetomoellerius</taxon>
    </lineage>
</organism>
<proteinExistence type="predicted"/>
<feature type="chain" id="PRO_5007591282" evidence="1">
    <location>
        <begin position="18"/>
        <end position="73"/>
    </location>
</feature>
<sequence>MNVIKLVYILFLQLVMGDVIQNSQSTISRIIFRVTCLIAQLNGMLVGNAGYPSLPFLLTPINNLVADDEIRFV</sequence>
<feature type="signal peptide" evidence="1">
    <location>
        <begin position="1"/>
        <end position="17"/>
    </location>
</feature>
<evidence type="ECO:0000313" key="3">
    <source>
        <dbReference type="Proteomes" id="UP000075809"/>
    </source>
</evidence>
<dbReference type="Proteomes" id="UP000075809">
    <property type="component" value="Unassembled WGS sequence"/>
</dbReference>
<evidence type="ECO:0000256" key="1">
    <source>
        <dbReference type="SAM" id="SignalP"/>
    </source>
</evidence>
<reference evidence="2 3" key="1">
    <citation type="submission" date="2015-09" db="EMBL/GenBank/DDBJ databases">
        <title>Trachymyrmex zeteki WGS genome.</title>
        <authorList>
            <person name="Nygaard S."/>
            <person name="Hu H."/>
            <person name="Boomsma J."/>
            <person name="Zhang G."/>
        </authorList>
    </citation>
    <scope>NUCLEOTIDE SEQUENCE [LARGE SCALE GENOMIC DNA]</scope>
    <source>
        <strain evidence="2">Tzet28-1</strain>
        <tissue evidence="2">Whole body</tissue>
    </source>
</reference>
<protein>
    <submittedName>
        <fullName evidence="2">Uncharacterized protein</fullName>
    </submittedName>
</protein>